<accession>A0ABU3CX07</accession>
<gene>
    <name evidence="1" type="ORF">RM529_09725</name>
</gene>
<comment type="caution">
    <text evidence="1">The sequence shown here is derived from an EMBL/GenBank/DDBJ whole genome shotgun (WGS) entry which is preliminary data.</text>
</comment>
<name>A0ABU3CX07_9FLAO</name>
<organism evidence="1 2">
    <name type="scientific">Autumnicola edwardsiae</name>
    <dbReference type="NCBI Taxonomy" id="3075594"/>
    <lineage>
        <taxon>Bacteria</taxon>
        <taxon>Pseudomonadati</taxon>
        <taxon>Bacteroidota</taxon>
        <taxon>Flavobacteriia</taxon>
        <taxon>Flavobacteriales</taxon>
        <taxon>Flavobacteriaceae</taxon>
        <taxon>Autumnicola</taxon>
    </lineage>
</organism>
<proteinExistence type="predicted"/>
<reference evidence="1 2" key="1">
    <citation type="submission" date="2023-09" db="EMBL/GenBank/DDBJ databases">
        <authorList>
            <person name="Rey-Velasco X."/>
        </authorList>
    </citation>
    <scope>NUCLEOTIDE SEQUENCE [LARGE SCALE GENOMIC DNA]</scope>
    <source>
        <strain evidence="1 2">F297</strain>
    </source>
</reference>
<dbReference type="EMBL" id="JAVRHP010000043">
    <property type="protein sequence ID" value="MDT0650425.1"/>
    <property type="molecule type" value="Genomic_DNA"/>
</dbReference>
<sequence length="375" mass="42588">MKILFLCPCLEPGKDGVGDYVTRLAFSLLNEGHIVSSIALNDHFVSQVITEEKKQGKKGYQVLRIPSNYSFSTRMNEAENWLNSFEPSWISLQYVGFGYNKYGLPIELFSLRRRMGDTNLHIMYHELWCGTPRESKLKEKVLGTLQKIFIKGLSLALRPRQIFTNTPTSQKNLGRMGLVSRLTPVFSNIPINERGPDDHWKQLKEEKDFNRFLVKKEDWLILGFFGTVYNYMDLKKLLVHAAIAATNTSKKLGILSIGHGRGRDISKLAEEIKASYWQTGTLSSYLINQTMKLVDLGVVTTRIDGLNKSGSALAWLERGIPVIISEDDNTYEEAMAKQGVHQIHNSQDICRSLNSKGQFKIHNHLKETTEAYASL</sequence>
<protein>
    <recommendedName>
        <fullName evidence="3">Glycosyltransferase</fullName>
    </recommendedName>
</protein>
<evidence type="ECO:0000313" key="1">
    <source>
        <dbReference type="EMBL" id="MDT0650425.1"/>
    </source>
</evidence>
<dbReference type="RefSeq" id="WP_311484606.1">
    <property type="nucleotide sequence ID" value="NZ_JAVRHP010000043.1"/>
</dbReference>
<dbReference type="Proteomes" id="UP001248819">
    <property type="component" value="Unassembled WGS sequence"/>
</dbReference>
<dbReference type="SUPFAM" id="SSF53756">
    <property type="entry name" value="UDP-Glycosyltransferase/glycogen phosphorylase"/>
    <property type="match status" value="1"/>
</dbReference>
<evidence type="ECO:0008006" key="3">
    <source>
        <dbReference type="Google" id="ProtNLM"/>
    </source>
</evidence>
<dbReference type="Gene3D" id="3.40.50.2000">
    <property type="entry name" value="Glycogen Phosphorylase B"/>
    <property type="match status" value="1"/>
</dbReference>
<keyword evidence="2" id="KW-1185">Reference proteome</keyword>
<evidence type="ECO:0000313" key="2">
    <source>
        <dbReference type="Proteomes" id="UP001248819"/>
    </source>
</evidence>